<dbReference type="PROSITE" id="PS00211">
    <property type="entry name" value="ABC_TRANSPORTER_1"/>
    <property type="match status" value="1"/>
</dbReference>
<feature type="transmembrane region" description="Helical" evidence="7">
    <location>
        <begin position="253"/>
        <end position="270"/>
    </location>
</feature>
<dbReference type="Gene3D" id="1.20.1560.10">
    <property type="entry name" value="ABC transporter type 1, transmembrane domain"/>
    <property type="match status" value="1"/>
</dbReference>
<feature type="domain" description="ABC transporter" evidence="8">
    <location>
        <begin position="344"/>
        <end position="582"/>
    </location>
</feature>
<dbReference type="InterPro" id="IPR027417">
    <property type="entry name" value="P-loop_NTPase"/>
</dbReference>
<dbReference type="STRING" id="120956.SAMN05421791_11232"/>
<proteinExistence type="predicted"/>
<dbReference type="InterPro" id="IPR036640">
    <property type="entry name" value="ABC1_TM_sf"/>
</dbReference>
<evidence type="ECO:0000256" key="6">
    <source>
        <dbReference type="ARBA" id="ARBA00023136"/>
    </source>
</evidence>
<dbReference type="EMBL" id="FNCK01000012">
    <property type="protein sequence ID" value="SDG51719.1"/>
    <property type="molecule type" value="Genomic_DNA"/>
</dbReference>
<evidence type="ECO:0000256" key="3">
    <source>
        <dbReference type="ARBA" id="ARBA00022741"/>
    </source>
</evidence>
<keyword evidence="5 7" id="KW-1133">Transmembrane helix</keyword>
<feature type="transmembrane region" description="Helical" evidence="7">
    <location>
        <begin position="21"/>
        <end position="43"/>
    </location>
</feature>
<evidence type="ECO:0000256" key="2">
    <source>
        <dbReference type="ARBA" id="ARBA00022692"/>
    </source>
</evidence>
<feature type="transmembrane region" description="Helical" evidence="7">
    <location>
        <begin position="134"/>
        <end position="156"/>
    </location>
</feature>
<evidence type="ECO:0000259" key="8">
    <source>
        <dbReference type="PROSITE" id="PS50893"/>
    </source>
</evidence>
<gene>
    <name evidence="9" type="ORF">SAMN05421791_11232</name>
</gene>
<feature type="transmembrane region" description="Helical" evidence="7">
    <location>
        <begin position="63"/>
        <end position="83"/>
    </location>
</feature>
<dbReference type="SMART" id="SM00382">
    <property type="entry name" value="AAA"/>
    <property type="match status" value="1"/>
</dbReference>
<reference evidence="9 10" key="1">
    <citation type="submission" date="2016-10" db="EMBL/GenBank/DDBJ databases">
        <authorList>
            <person name="de Groot N.N."/>
        </authorList>
    </citation>
    <scope>NUCLEOTIDE SEQUENCE [LARGE SCALE GENOMIC DNA]</scope>
    <source>
        <strain evidence="9 10">ATCC BAA-466</strain>
    </source>
</reference>
<organism evidence="9 10">
    <name type="scientific">Facklamia miroungae</name>
    <dbReference type="NCBI Taxonomy" id="120956"/>
    <lineage>
        <taxon>Bacteria</taxon>
        <taxon>Bacillati</taxon>
        <taxon>Bacillota</taxon>
        <taxon>Bacilli</taxon>
        <taxon>Lactobacillales</taxon>
        <taxon>Aerococcaceae</taxon>
        <taxon>Facklamia</taxon>
    </lineage>
</organism>
<dbReference type="AlphaFoldDB" id="A0A1G7UX54"/>
<sequence length="606" mass="69721">MKDRIKTLNFLVKRLWQFDKYFYFYYFLDIVLKIVTPLYQLFVSVHLISLLMKENALLSFSKQVLLLIGGLTILEALKAIMLSNLERQREVFRVNMINEVFEERASLDFPLLVGSDAAKLFDNTSRCLDHGEEALSGIISNFAEVMIALLSVLIYVNFLAQLSGIFLLLLVVMISGLLVIKHFQNNLLKANRPLHVINNTKFSYLNTTMGDQRVAKDVRLYSMASWFKEIFDQLWSEYEAIVRPENKWSRIEGLFVVLMLVIMMGLAYHQSVQEIRSGQMEPQNFLIYASLVTMMASSLTNLINTSATFFLQNEKLVAMYHYFNQAPVFSHQNHEAMPQEIKTIEFRNVTYTYPNANYPIINNFNLKINPHEKLAIVGENGAGKTTLIKLMLGLLKPDQGEILINGINRNKFAIEDYYRLFAPVFQDNYLFTFTIRDTILQGYDYDAVHYQEVLDQSGMANVVTNLPQGDQTAIVREVDSEGVHLSGGQLQKLKLAQALYKDAFVLVLDEPTAALDPISESEVYQNYLTFAKGKIALFISHRLASTQFCDRILYLRKGQIEEEGSHESLMQKQGAYYKMFETQAYYYREKIPETENEEHIEQGGLI</sequence>
<dbReference type="SUPFAM" id="SSF52540">
    <property type="entry name" value="P-loop containing nucleoside triphosphate hydrolases"/>
    <property type="match status" value="1"/>
</dbReference>
<dbReference type="Proteomes" id="UP000199708">
    <property type="component" value="Unassembled WGS sequence"/>
</dbReference>
<dbReference type="InterPro" id="IPR003593">
    <property type="entry name" value="AAA+_ATPase"/>
</dbReference>
<dbReference type="PANTHER" id="PTHR24221">
    <property type="entry name" value="ATP-BINDING CASSETTE SUB-FAMILY B"/>
    <property type="match status" value="1"/>
</dbReference>
<dbReference type="InterPro" id="IPR003439">
    <property type="entry name" value="ABC_transporter-like_ATP-bd"/>
</dbReference>
<dbReference type="Pfam" id="PF00005">
    <property type="entry name" value="ABC_tran"/>
    <property type="match status" value="1"/>
</dbReference>
<dbReference type="GO" id="GO:0016887">
    <property type="term" value="F:ATP hydrolysis activity"/>
    <property type="evidence" value="ECO:0007669"/>
    <property type="project" value="InterPro"/>
</dbReference>
<feature type="transmembrane region" description="Helical" evidence="7">
    <location>
        <begin position="162"/>
        <end position="180"/>
    </location>
</feature>
<keyword evidence="2 7" id="KW-0812">Transmembrane</keyword>
<dbReference type="Gene3D" id="3.40.50.300">
    <property type="entry name" value="P-loop containing nucleotide triphosphate hydrolases"/>
    <property type="match status" value="1"/>
</dbReference>
<dbReference type="SUPFAM" id="SSF90123">
    <property type="entry name" value="ABC transporter transmembrane region"/>
    <property type="match status" value="1"/>
</dbReference>
<evidence type="ECO:0000256" key="5">
    <source>
        <dbReference type="ARBA" id="ARBA00022989"/>
    </source>
</evidence>
<keyword evidence="3" id="KW-0547">Nucleotide-binding</keyword>
<dbReference type="PANTHER" id="PTHR24221:SF646">
    <property type="entry name" value="HAEMOLYSIN SECRETION ATP-BINDING PROTEIN"/>
    <property type="match status" value="1"/>
</dbReference>
<keyword evidence="6 7" id="KW-0472">Membrane</keyword>
<evidence type="ECO:0000256" key="7">
    <source>
        <dbReference type="SAM" id="Phobius"/>
    </source>
</evidence>
<dbReference type="InterPro" id="IPR017871">
    <property type="entry name" value="ABC_transporter-like_CS"/>
</dbReference>
<evidence type="ECO:0000256" key="4">
    <source>
        <dbReference type="ARBA" id="ARBA00022840"/>
    </source>
</evidence>
<comment type="subcellular location">
    <subcellularLocation>
        <location evidence="1">Cell membrane</location>
        <topology evidence="1">Multi-pass membrane protein</topology>
    </subcellularLocation>
</comment>
<protein>
    <submittedName>
        <fullName evidence="9">ATP-binding cassette, subfamily B</fullName>
    </submittedName>
</protein>
<dbReference type="GO" id="GO:0034040">
    <property type="term" value="F:ATPase-coupled lipid transmembrane transporter activity"/>
    <property type="evidence" value="ECO:0007669"/>
    <property type="project" value="TreeGrafter"/>
</dbReference>
<evidence type="ECO:0000256" key="1">
    <source>
        <dbReference type="ARBA" id="ARBA00004651"/>
    </source>
</evidence>
<dbReference type="PROSITE" id="PS50893">
    <property type="entry name" value="ABC_TRANSPORTER_2"/>
    <property type="match status" value="1"/>
</dbReference>
<keyword evidence="4 9" id="KW-0067">ATP-binding</keyword>
<dbReference type="CDD" id="cd03228">
    <property type="entry name" value="ABCC_MRP_Like"/>
    <property type="match status" value="1"/>
</dbReference>
<evidence type="ECO:0000313" key="9">
    <source>
        <dbReference type="EMBL" id="SDG51719.1"/>
    </source>
</evidence>
<dbReference type="GO" id="GO:0005886">
    <property type="term" value="C:plasma membrane"/>
    <property type="evidence" value="ECO:0007669"/>
    <property type="project" value="UniProtKB-SubCell"/>
</dbReference>
<name>A0A1G7UX54_9LACT</name>
<accession>A0A1G7UX54</accession>
<dbReference type="InterPro" id="IPR039421">
    <property type="entry name" value="Type_1_exporter"/>
</dbReference>
<evidence type="ECO:0000313" key="10">
    <source>
        <dbReference type="Proteomes" id="UP000199708"/>
    </source>
</evidence>
<keyword evidence="10" id="KW-1185">Reference proteome</keyword>
<dbReference type="GO" id="GO:0005524">
    <property type="term" value="F:ATP binding"/>
    <property type="evidence" value="ECO:0007669"/>
    <property type="project" value="UniProtKB-KW"/>
</dbReference>